<evidence type="ECO:0000256" key="5">
    <source>
        <dbReference type="ARBA" id="ARBA00022833"/>
    </source>
</evidence>
<proteinExistence type="predicted"/>
<keyword evidence="8" id="KW-0539">Nucleus</keyword>
<keyword evidence="5" id="KW-0862">Zinc</keyword>
<dbReference type="EMBL" id="KK115430">
    <property type="protein sequence ID" value="KFM65121.1"/>
    <property type="molecule type" value="Genomic_DNA"/>
</dbReference>
<evidence type="ECO:0000256" key="4">
    <source>
        <dbReference type="ARBA" id="ARBA00022771"/>
    </source>
</evidence>
<dbReference type="PANTHER" id="PTHR24394:SF48">
    <property type="entry name" value="ZINC FINGER PROTEIN 771"/>
    <property type="match status" value="1"/>
</dbReference>
<name>A0A087TJ32_STEMI</name>
<evidence type="ECO:0000313" key="11">
    <source>
        <dbReference type="EMBL" id="KFM65121.1"/>
    </source>
</evidence>
<dbReference type="Pfam" id="PF00096">
    <property type="entry name" value="zf-C2H2"/>
    <property type="match status" value="1"/>
</dbReference>
<evidence type="ECO:0000313" key="12">
    <source>
        <dbReference type="Proteomes" id="UP000054359"/>
    </source>
</evidence>
<dbReference type="InterPro" id="IPR036236">
    <property type="entry name" value="Znf_C2H2_sf"/>
</dbReference>
<dbReference type="PROSITE" id="PS00028">
    <property type="entry name" value="ZINC_FINGER_C2H2_1"/>
    <property type="match status" value="2"/>
</dbReference>
<gene>
    <name evidence="11" type="ORF">X975_14288</name>
</gene>
<protein>
    <submittedName>
        <fullName evidence="11">Zinc finger protein 585B</fullName>
    </submittedName>
</protein>
<dbReference type="SUPFAM" id="SSF57667">
    <property type="entry name" value="beta-beta-alpha zinc fingers"/>
    <property type="match status" value="2"/>
</dbReference>
<dbReference type="InterPro" id="IPR013087">
    <property type="entry name" value="Znf_C2H2_type"/>
</dbReference>
<dbReference type="STRING" id="407821.A0A087TJ32"/>
<keyword evidence="4 9" id="KW-0863">Zinc-finger</keyword>
<sequence>MYGMYKMLLMEKSKLNICMPTHTGDNPYVCEVCNKSFKHKTVLHKHLLFHTRDMCQLCNKSFRRKSDLHRHMLIHTGEKPHVCEVCNKSFREK</sequence>
<evidence type="ECO:0000256" key="1">
    <source>
        <dbReference type="ARBA" id="ARBA00004123"/>
    </source>
</evidence>
<evidence type="ECO:0000256" key="8">
    <source>
        <dbReference type="ARBA" id="ARBA00023242"/>
    </source>
</evidence>
<organism evidence="11 12">
    <name type="scientific">Stegodyphus mimosarum</name>
    <name type="common">African social velvet spider</name>
    <dbReference type="NCBI Taxonomy" id="407821"/>
    <lineage>
        <taxon>Eukaryota</taxon>
        <taxon>Metazoa</taxon>
        <taxon>Ecdysozoa</taxon>
        <taxon>Arthropoda</taxon>
        <taxon>Chelicerata</taxon>
        <taxon>Arachnida</taxon>
        <taxon>Araneae</taxon>
        <taxon>Araneomorphae</taxon>
        <taxon>Entelegynae</taxon>
        <taxon>Eresoidea</taxon>
        <taxon>Eresidae</taxon>
        <taxon>Stegodyphus</taxon>
    </lineage>
</organism>
<dbReference type="GO" id="GO:0005634">
    <property type="term" value="C:nucleus"/>
    <property type="evidence" value="ECO:0007669"/>
    <property type="project" value="UniProtKB-SubCell"/>
</dbReference>
<dbReference type="Pfam" id="PF12874">
    <property type="entry name" value="zf-met"/>
    <property type="match status" value="1"/>
</dbReference>
<dbReference type="GO" id="GO:0003677">
    <property type="term" value="F:DNA binding"/>
    <property type="evidence" value="ECO:0007669"/>
    <property type="project" value="UniProtKB-KW"/>
</dbReference>
<evidence type="ECO:0000256" key="9">
    <source>
        <dbReference type="PROSITE-ProRule" id="PRU00042"/>
    </source>
</evidence>
<feature type="non-terminal residue" evidence="11">
    <location>
        <position position="93"/>
    </location>
</feature>
<evidence type="ECO:0000256" key="2">
    <source>
        <dbReference type="ARBA" id="ARBA00022723"/>
    </source>
</evidence>
<dbReference type="GO" id="GO:0008270">
    <property type="term" value="F:zinc ion binding"/>
    <property type="evidence" value="ECO:0007669"/>
    <property type="project" value="UniProtKB-KW"/>
</dbReference>
<dbReference type="AlphaFoldDB" id="A0A087TJ32"/>
<evidence type="ECO:0000256" key="7">
    <source>
        <dbReference type="ARBA" id="ARBA00023163"/>
    </source>
</evidence>
<keyword evidence="7" id="KW-0804">Transcription</keyword>
<dbReference type="SMART" id="SM00355">
    <property type="entry name" value="ZnF_C2H2"/>
    <property type="match status" value="2"/>
</dbReference>
<dbReference type="Gene3D" id="3.30.160.60">
    <property type="entry name" value="Classic Zinc Finger"/>
    <property type="match status" value="3"/>
</dbReference>
<dbReference type="FunFam" id="3.30.160.60:FF:000744">
    <property type="entry name" value="zinc finger E-box-binding homeobox 1"/>
    <property type="match status" value="1"/>
</dbReference>
<keyword evidence="2" id="KW-0479">Metal-binding</keyword>
<keyword evidence="6" id="KW-0805">Transcription regulation</keyword>
<feature type="domain" description="C2H2-type" evidence="10">
    <location>
        <begin position="28"/>
        <end position="55"/>
    </location>
</feature>
<evidence type="ECO:0000256" key="6">
    <source>
        <dbReference type="ARBA" id="ARBA00023015"/>
    </source>
</evidence>
<dbReference type="GO" id="GO:0000981">
    <property type="term" value="F:DNA-binding transcription factor activity, RNA polymerase II-specific"/>
    <property type="evidence" value="ECO:0007669"/>
    <property type="project" value="TreeGrafter"/>
</dbReference>
<dbReference type="Proteomes" id="UP000054359">
    <property type="component" value="Unassembled WGS sequence"/>
</dbReference>
<dbReference type="PANTHER" id="PTHR24394">
    <property type="entry name" value="ZINC FINGER PROTEIN"/>
    <property type="match status" value="1"/>
</dbReference>
<accession>A0A087TJ32</accession>
<keyword evidence="12" id="KW-1185">Reference proteome</keyword>
<dbReference type="OMA" id="NICMPTH"/>
<evidence type="ECO:0000259" key="10">
    <source>
        <dbReference type="PROSITE" id="PS50157"/>
    </source>
</evidence>
<evidence type="ECO:0000256" key="3">
    <source>
        <dbReference type="ARBA" id="ARBA00022737"/>
    </source>
</evidence>
<keyword evidence="3" id="KW-0677">Repeat</keyword>
<dbReference type="OrthoDB" id="6435435at2759"/>
<dbReference type="FunFam" id="3.30.160.60:FF:000624">
    <property type="entry name" value="zinc finger protein 697"/>
    <property type="match status" value="2"/>
</dbReference>
<reference evidence="11 12" key="1">
    <citation type="submission" date="2013-11" db="EMBL/GenBank/DDBJ databases">
        <title>Genome sequencing of Stegodyphus mimosarum.</title>
        <authorList>
            <person name="Bechsgaard J."/>
        </authorList>
    </citation>
    <scope>NUCLEOTIDE SEQUENCE [LARGE SCALE GENOMIC DNA]</scope>
</reference>
<feature type="domain" description="C2H2-type" evidence="10">
    <location>
        <begin position="53"/>
        <end position="80"/>
    </location>
</feature>
<comment type="subcellular location">
    <subcellularLocation>
        <location evidence="1">Nucleus</location>
    </subcellularLocation>
</comment>
<dbReference type="PROSITE" id="PS50157">
    <property type="entry name" value="ZINC_FINGER_C2H2_2"/>
    <property type="match status" value="2"/>
</dbReference>